<dbReference type="RefSeq" id="XP_024581758.1">
    <property type="nucleotide sequence ID" value="XM_024716129.1"/>
</dbReference>
<protein>
    <recommendedName>
        <fullName evidence="5">Elicitin</fullName>
    </recommendedName>
</protein>
<dbReference type="Proteomes" id="UP000054928">
    <property type="component" value="Unassembled WGS sequence"/>
</dbReference>
<dbReference type="InterPro" id="IPR002200">
    <property type="entry name" value="Elicitin"/>
</dbReference>
<dbReference type="GeneID" id="36396744"/>
<name>A0A0P1AX83_PLAHL</name>
<evidence type="ECO:0000256" key="2">
    <source>
        <dbReference type="SAM" id="SignalP"/>
    </source>
</evidence>
<evidence type="ECO:0000313" key="4">
    <source>
        <dbReference type="Proteomes" id="UP000054928"/>
    </source>
</evidence>
<feature type="compositionally biased region" description="Low complexity" evidence="1">
    <location>
        <begin position="244"/>
        <end position="255"/>
    </location>
</feature>
<dbReference type="SMART" id="SM01187">
    <property type="entry name" value="Elicitin"/>
    <property type="match status" value="2"/>
</dbReference>
<keyword evidence="4" id="KW-1185">Reference proteome</keyword>
<dbReference type="AlphaFoldDB" id="A0A0P1AX83"/>
<dbReference type="OMA" id="QNALTIC"/>
<accession>A0A0P1AX83</accession>
<reference evidence="4" key="1">
    <citation type="submission" date="2014-09" db="EMBL/GenBank/DDBJ databases">
        <authorList>
            <person name="Sharma Rahul"/>
            <person name="Thines Marco"/>
        </authorList>
    </citation>
    <scope>NUCLEOTIDE SEQUENCE [LARGE SCALE GENOMIC DNA]</scope>
</reference>
<organism evidence="3 4">
    <name type="scientific">Plasmopara halstedii</name>
    <name type="common">Downy mildew of sunflower</name>
    <dbReference type="NCBI Taxonomy" id="4781"/>
    <lineage>
        <taxon>Eukaryota</taxon>
        <taxon>Sar</taxon>
        <taxon>Stramenopiles</taxon>
        <taxon>Oomycota</taxon>
        <taxon>Peronosporomycetes</taxon>
        <taxon>Peronosporales</taxon>
        <taxon>Peronosporaceae</taxon>
        <taxon>Plasmopara</taxon>
    </lineage>
</organism>
<keyword evidence="2" id="KW-0732">Signal</keyword>
<feature type="chain" id="PRO_5006059006" description="Elicitin" evidence="2">
    <location>
        <begin position="19"/>
        <end position="298"/>
    </location>
</feature>
<feature type="signal peptide" evidence="2">
    <location>
        <begin position="1"/>
        <end position="18"/>
    </location>
</feature>
<dbReference type="EMBL" id="CCYD01001572">
    <property type="protein sequence ID" value="CEG45389.1"/>
    <property type="molecule type" value="Genomic_DNA"/>
</dbReference>
<proteinExistence type="predicted"/>
<evidence type="ECO:0000313" key="3">
    <source>
        <dbReference type="EMBL" id="CEG45389.1"/>
    </source>
</evidence>
<dbReference type="OrthoDB" id="129376at2759"/>
<evidence type="ECO:0008006" key="5">
    <source>
        <dbReference type="Google" id="ProtNLM"/>
    </source>
</evidence>
<evidence type="ECO:0000256" key="1">
    <source>
        <dbReference type="SAM" id="MobiDB-lite"/>
    </source>
</evidence>
<sequence>MLAELLVTLSLLFYSGDAAECTDAESARAALVWDRAAASTACSPYVIQYDPVSVNAPCTASGCVSIVEIAAQDLPNCTFNGSNKKVAVLNALRACDYSKLLIAATDSSRHPNLRSSSLANESTTSSLTETSALTLQSMSCSTSEIKNMWYMYVTTATSEECAAESDINGGNIEIIAQCESSCTETIRSLVDTLPDCNYEFEGLNKKQNVLEQLNNCKKSPGSISIALFSENFDQISRSGALQVSENTSESSARSSLPDNSMESSNIKSGCSSTLSHHGKVLTWISLTVAIIFTAKVYY</sequence>
<dbReference type="GO" id="GO:0005576">
    <property type="term" value="C:extracellular region"/>
    <property type="evidence" value="ECO:0007669"/>
    <property type="project" value="InterPro"/>
</dbReference>
<feature type="region of interest" description="Disordered" evidence="1">
    <location>
        <begin position="243"/>
        <end position="264"/>
    </location>
</feature>